<evidence type="ECO:0000313" key="1">
    <source>
        <dbReference type="EMBL" id="PXF60618.1"/>
    </source>
</evidence>
<dbReference type="EMBL" id="PQXF01000014">
    <property type="protein sequence ID" value="PXF60618.1"/>
    <property type="molecule type" value="Genomic_DNA"/>
</dbReference>
<dbReference type="Proteomes" id="UP000248329">
    <property type="component" value="Unassembled WGS sequence"/>
</dbReference>
<comment type="caution">
    <text evidence="1">The sequence shown here is derived from an EMBL/GenBank/DDBJ whole genome shotgun (WGS) entry which is preliminary data.</text>
</comment>
<proteinExistence type="predicted"/>
<protein>
    <submittedName>
        <fullName evidence="1">Pseudouridine synthase</fullName>
    </submittedName>
</protein>
<sequence>MQLIKARIVADYQFGRGAGYALFPDDVTFRLSTTGRIRQVLQGKERIATLRASDNLFTLGKLGGSRLHAFLPPPGMRVVVNSDAAPFVRDGRTAFARHITEVDPMIRSGDEVLVVDEGDLLLATGQAKLCASELLAFEHGMGIDVRIGVGNS</sequence>
<gene>
    <name evidence="1" type="ORF">C4B59_08705</name>
</gene>
<evidence type="ECO:0000313" key="2">
    <source>
        <dbReference type="Proteomes" id="UP000248329"/>
    </source>
</evidence>
<organism evidence="1 2">
    <name type="scientific">Candidatus Methanogaster sp</name>
    <dbReference type="NCBI Taxonomy" id="3386292"/>
    <lineage>
        <taxon>Archaea</taxon>
        <taxon>Methanobacteriati</taxon>
        <taxon>Methanobacteriota</taxon>
        <taxon>Stenosarchaea group</taxon>
        <taxon>Methanomicrobia</taxon>
        <taxon>Methanosarcinales</taxon>
        <taxon>ANME-2 cluster</taxon>
        <taxon>Candidatus Methanogasteraceae</taxon>
        <taxon>Candidatus Methanogaster</taxon>
    </lineage>
</organism>
<reference evidence="1" key="1">
    <citation type="submission" date="2018-01" db="EMBL/GenBank/DDBJ databases">
        <authorList>
            <person name="Krukenberg V."/>
        </authorList>
    </citation>
    <scope>NUCLEOTIDE SEQUENCE</scope>
    <source>
        <strain evidence="1">E20ANME2</strain>
    </source>
</reference>
<name>A0AC61L2V3_9EURY</name>
<accession>A0AC61L2V3</accession>